<comment type="pathway">
    <text evidence="1">Cofactor biosynthesis; pyridoxal 5'-phosphate biosynthesis.</text>
</comment>
<dbReference type="Proteomes" id="UP001140217">
    <property type="component" value="Unassembled WGS sequence"/>
</dbReference>
<evidence type="ECO:0000256" key="2">
    <source>
        <dbReference type="ARBA" id="ARBA00007281"/>
    </source>
</evidence>
<evidence type="ECO:0000256" key="8">
    <source>
        <dbReference type="SAM" id="MobiDB-lite"/>
    </source>
</evidence>
<comment type="similarity">
    <text evidence="2">Belongs to the PdxS/SNZ family.</text>
</comment>
<dbReference type="AlphaFoldDB" id="A0A9W8LJ46"/>
<dbReference type="GO" id="GO:0042823">
    <property type="term" value="P:pyridoxal phosphate biosynthetic process"/>
    <property type="evidence" value="ECO:0007669"/>
    <property type="project" value="InterPro"/>
</dbReference>
<dbReference type="PANTHER" id="PTHR31829">
    <property type="entry name" value="PYRIDOXAL 5'-PHOSPHATE SYNTHASE SUBUNIT SNZ1-RELATED"/>
    <property type="match status" value="1"/>
</dbReference>
<dbReference type="OrthoDB" id="5545300at2759"/>
<evidence type="ECO:0000256" key="1">
    <source>
        <dbReference type="ARBA" id="ARBA00004737"/>
    </source>
</evidence>
<dbReference type="InterPro" id="IPR011060">
    <property type="entry name" value="RibuloseP-bd_barrel"/>
</dbReference>
<evidence type="ECO:0000313" key="11">
    <source>
        <dbReference type="Proteomes" id="UP001140217"/>
    </source>
</evidence>
<dbReference type="InterPro" id="IPR033755">
    <property type="entry name" value="PdxS/SNZ_N"/>
</dbReference>
<dbReference type="InterPro" id="IPR013785">
    <property type="entry name" value="Aldolase_TIM"/>
</dbReference>
<evidence type="ECO:0000256" key="5">
    <source>
        <dbReference type="ARBA" id="ARBA00023239"/>
    </source>
</evidence>
<proteinExistence type="inferred from homology"/>
<protein>
    <recommendedName>
        <fullName evidence="3">pyridoxal 5'-phosphate synthase (glutamine hydrolyzing)</fullName>
        <ecNumber evidence="3">4.3.3.6</ecNumber>
    </recommendedName>
</protein>
<dbReference type="EC" id="4.3.3.6" evidence="3"/>
<sequence>MDQFKGGVIVVVQNVVQAQIAERCGANGVIVIGKTITAAASSANAGVARAADPLLVKSIMDNVMLPVIPRVSIGHMTEALVMQSSFANALDENESLAVASSRGLQYNDLDIPTIASVENLAGVLKNLEAGATVLRSKITINKQISDLGSVLPPKSDASSAKPAPKEGEKSETKDDKGKKKEEKDDKVDGEEDKDGDDKKDDKEEDKEDKKDGKKDDKKDDKKVEKKTVVGPLVGITGHAKVELTAYKPEEDTPSIMTAATIMKRIKSEIAKVSKLKPDDKKLLSKALAIKEETIDMVIEKKGIPVPFFASGGIVHPMDAAQLISKGYSGVIVSTQLFQAKNPEKRLRSVVLATANPQNTDLLAKLTEDHGVNGSIV</sequence>
<evidence type="ECO:0000259" key="9">
    <source>
        <dbReference type="Pfam" id="PF01680"/>
    </source>
</evidence>
<dbReference type="GO" id="GO:0008615">
    <property type="term" value="P:pyridoxine biosynthetic process"/>
    <property type="evidence" value="ECO:0007669"/>
    <property type="project" value="TreeGrafter"/>
</dbReference>
<feature type="domain" description="PdxS/SNZ N-terminal" evidence="9">
    <location>
        <begin position="3"/>
        <end position="137"/>
    </location>
</feature>
<dbReference type="Gene3D" id="3.20.20.70">
    <property type="entry name" value="Aldolase class I"/>
    <property type="match status" value="2"/>
</dbReference>
<dbReference type="GO" id="GO:0036381">
    <property type="term" value="F:pyridoxal 5'-phosphate synthase (glutamine hydrolysing) activity"/>
    <property type="evidence" value="ECO:0007669"/>
    <property type="project" value="UniProtKB-EC"/>
</dbReference>
<feature type="region of interest" description="Disordered" evidence="8">
    <location>
        <begin position="147"/>
        <end position="223"/>
    </location>
</feature>
<feature type="compositionally biased region" description="Basic and acidic residues" evidence="8">
    <location>
        <begin position="163"/>
        <end position="186"/>
    </location>
</feature>
<gene>
    <name evidence="10" type="ORF">H4R18_002968</name>
</gene>
<keyword evidence="5" id="KW-0456">Lyase</keyword>
<comment type="catalytic activity">
    <reaction evidence="7">
        <text>aldehydo-D-ribose 5-phosphate + D-glyceraldehyde 3-phosphate + L-glutamine = pyridoxal 5'-phosphate + L-glutamate + phosphate + 3 H2O + H(+)</text>
        <dbReference type="Rhea" id="RHEA:31507"/>
        <dbReference type="ChEBI" id="CHEBI:15377"/>
        <dbReference type="ChEBI" id="CHEBI:15378"/>
        <dbReference type="ChEBI" id="CHEBI:29985"/>
        <dbReference type="ChEBI" id="CHEBI:43474"/>
        <dbReference type="ChEBI" id="CHEBI:58273"/>
        <dbReference type="ChEBI" id="CHEBI:58359"/>
        <dbReference type="ChEBI" id="CHEBI:59776"/>
        <dbReference type="ChEBI" id="CHEBI:597326"/>
        <dbReference type="EC" id="4.3.3.6"/>
    </reaction>
</comment>
<accession>A0A9W8LJ46</accession>
<evidence type="ECO:0000313" key="10">
    <source>
        <dbReference type="EMBL" id="KAJ2781290.1"/>
    </source>
</evidence>
<dbReference type="EMBL" id="JANBUL010000109">
    <property type="protein sequence ID" value="KAJ2781290.1"/>
    <property type="molecule type" value="Genomic_DNA"/>
</dbReference>
<name>A0A9W8LJ46_9FUNG</name>
<reference evidence="10" key="1">
    <citation type="submission" date="2022-07" db="EMBL/GenBank/DDBJ databases">
        <title>Phylogenomic reconstructions and comparative analyses of Kickxellomycotina fungi.</title>
        <authorList>
            <person name="Reynolds N.K."/>
            <person name="Stajich J.E."/>
            <person name="Barry K."/>
            <person name="Grigoriev I.V."/>
            <person name="Crous P."/>
            <person name="Smith M.E."/>
        </authorList>
    </citation>
    <scope>NUCLEOTIDE SEQUENCE</scope>
    <source>
        <strain evidence="10">NBRC 105414</strain>
    </source>
</reference>
<comment type="caution">
    <text evidence="10">The sequence shown here is derived from an EMBL/GenBank/DDBJ whole genome shotgun (WGS) entry which is preliminary data.</text>
</comment>
<feature type="compositionally biased region" description="Basic and acidic residues" evidence="8">
    <location>
        <begin position="195"/>
        <end position="223"/>
    </location>
</feature>
<evidence type="ECO:0000256" key="6">
    <source>
        <dbReference type="ARBA" id="ARBA00023270"/>
    </source>
</evidence>
<evidence type="ECO:0000256" key="3">
    <source>
        <dbReference type="ARBA" id="ARBA00012084"/>
    </source>
</evidence>
<dbReference type="GO" id="GO:0006520">
    <property type="term" value="P:amino acid metabolic process"/>
    <property type="evidence" value="ECO:0007669"/>
    <property type="project" value="TreeGrafter"/>
</dbReference>
<evidence type="ECO:0000256" key="7">
    <source>
        <dbReference type="ARBA" id="ARBA00047992"/>
    </source>
</evidence>
<dbReference type="SUPFAM" id="SSF51366">
    <property type="entry name" value="Ribulose-phoshate binding barrel"/>
    <property type="match status" value="1"/>
</dbReference>
<keyword evidence="11" id="KW-1185">Reference proteome</keyword>
<evidence type="ECO:0000256" key="4">
    <source>
        <dbReference type="ARBA" id="ARBA00022898"/>
    </source>
</evidence>
<dbReference type="InterPro" id="IPR001852">
    <property type="entry name" value="PdxS/SNZ"/>
</dbReference>
<organism evidence="10 11">
    <name type="scientific">Coemansia javaensis</name>
    <dbReference type="NCBI Taxonomy" id="2761396"/>
    <lineage>
        <taxon>Eukaryota</taxon>
        <taxon>Fungi</taxon>
        <taxon>Fungi incertae sedis</taxon>
        <taxon>Zoopagomycota</taxon>
        <taxon>Kickxellomycotina</taxon>
        <taxon>Kickxellomycetes</taxon>
        <taxon>Kickxellales</taxon>
        <taxon>Kickxellaceae</taxon>
        <taxon>Coemansia</taxon>
    </lineage>
</organism>
<keyword evidence="4" id="KW-0663">Pyridoxal phosphate</keyword>
<keyword evidence="6" id="KW-0704">Schiff base</keyword>
<dbReference type="Pfam" id="PF01680">
    <property type="entry name" value="SOR_SNZ"/>
    <property type="match status" value="1"/>
</dbReference>
<dbReference type="PANTHER" id="PTHR31829:SF0">
    <property type="entry name" value="PYRIDOXAL 5'-PHOSPHATE SYNTHASE SUBUNIT SNZ1-RELATED"/>
    <property type="match status" value="1"/>
</dbReference>